<feature type="transmembrane region" description="Helical" evidence="1">
    <location>
        <begin position="148"/>
        <end position="168"/>
    </location>
</feature>
<name>A0A3G8M7S9_9HYPH</name>
<dbReference type="InterPro" id="IPR011672">
    <property type="entry name" value="DUF1614"/>
</dbReference>
<keyword evidence="1" id="KW-0472">Membrane</keyword>
<feature type="transmembrane region" description="Helical" evidence="1">
    <location>
        <begin position="51"/>
        <end position="70"/>
    </location>
</feature>
<reference evidence="2 3" key="1">
    <citation type="submission" date="2018-11" db="EMBL/GenBank/DDBJ databases">
        <title>Genome squencing of methanotrophic bacteria isolated from alkaline groundwater in Korea.</title>
        <authorList>
            <person name="Nguyen L.N."/>
        </authorList>
    </citation>
    <scope>NUCLEOTIDE SEQUENCE [LARGE SCALE GENOMIC DNA]</scope>
    <source>
        <strain evidence="2 3">GW6</strain>
    </source>
</reference>
<feature type="transmembrane region" description="Helical" evidence="1">
    <location>
        <begin position="123"/>
        <end position="142"/>
    </location>
</feature>
<gene>
    <name evidence="2" type="ORF">EHO51_09015</name>
</gene>
<sequence>MYSQHVDYLPLPPILYAVFTGALIALFLLIQFGVLRYAFGRIGLSSKYATLLLLASLLGSYVNIPVAHFTQERVVPQEMVDDFGGRYVVPEVVNWPGMILAVNVGGAVIPLLLSIYLLARNRIWIVAALATAIVAVVVHYFARIVPGAGISVPILAPPLVSAALAILLSRDFAAPVAYVSGSLGTLIGADLLNLDKIEGIGTPIVSFGGAGTFDGIFVTGILAVLIASLPLRRKATGVSATT</sequence>
<organism evidence="2 3">
    <name type="scientific">Methylocystis rosea</name>
    <dbReference type="NCBI Taxonomy" id="173366"/>
    <lineage>
        <taxon>Bacteria</taxon>
        <taxon>Pseudomonadati</taxon>
        <taxon>Pseudomonadota</taxon>
        <taxon>Alphaproteobacteria</taxon>
        <taxon>Hyphomicrobiales</taxon>
        <taxon>Methylocystaceae</taxon>
        <taxon>Methylocystis</taxon>
    </lineage>
</organism>
<dbReference type="Pfam" id="PF07758">
    <property type="entry name" value="DUF1614"/>
    <property type="match status" value="1"/>
</dbReference>
<feature type="transmembrane region" description="Helical" evidence="1">
    <location>
        <begin position="14"/>
        <end position="39"/>
    </location>
</feature>
<dbReference type="RefSeq" id="WP_124738602.1">
    <property type="nucleotide sequence ID" value="NZ_CP034086.1"/>
</dbReference>
<protein>
    <submittedName>
        <fullName evidence="2">DUF1614 domain-containing protein</fullName>
    </submittedName>
</protein>
<dbReference type="AlphaFoldDB" id="A0A3G8M7S9"/>
<evidence type="ECO:0000313" key="3">
    <source>
        <dbReference type="Proteomes" id="UP000273982"/>
    </source>
</evidence>
<dbReference type="EMBL" id="CP034086">
    <property type="protein sequence ID" value="AZG76858.1"/>
    <property type="molecule type" value="Genomic_DNA"/>
</dbReference>
<dbReference type="Proteomes" id="UP000273982">
    <property type="component" value="Chromosome"/>
</dbReference>
<feature type="transmembrane region" description="Helical" evidence="1">
    <location>
        <begin position="95"/>
        <end position="116"/>
    </location>
</feature>
<keyword evidence="1" id="KW-0812">Transmembrane</keyword>
<dbReference type="KEGG" id="mros:EHO51_09015"/>
<evidence type="ECO:0000313" key="2">
    <source>
        <dbReference type="EMBL" id="AZG76858.1"/>
    </source>
</evidence>
<evidence type="ECO:0000256" key="1">
    <source>
        <dbReference type="SAM" id="Phobius"/>
    </source>
</evidence>
<proteinExistence type="predicted"/>
<feature type="transmembrane region" description="Helical" evidence="1">
    <location>
        <begin position="175"/>
        <end position="192"/>
    </location>
</feature>
<accession>A0A3G8M7S9</accession>
<keyword evidence="1" id="KW-1133">Transmembrane helix</keyword>
<feature type="transmembrane region" description="Helical" evidence="1">
    <location>
        <begin position="204"/>
        <end position="227"/>
    </location>
</feature>